<feature type="domain" description="RRM" evidence="4">
    <location>
        <begin position="58"/>
        <end position="135"/>
    </location>
</feature>
<feature type="compositionally biased region" description="Basic and acidic residues" evidence="3">
    <location>
        <begin position="317"/>
        <end position="329"/>
    </location>
</feature>
<proteinExistence type="predicted"/>
<feature type="compositionally biased region" description="Polar residues" evidence="3">
    <location>
        <begin position="187"/>
        <end position="197"/>
    </location>
</feature>
<dbReference type="EMBL" id="JBBJBU010000001">
    <property type="protein sequence ID" value="KAK7207280.1"/>
    <property type="molecule type" value="Genomic_DNA"/>
</dbReference>
<dbReference type="SUPFAM" id="SSF54928">
    <property type="entry name" value="RNA-binding domain, RBD"/>
    <property type="match status" value="2"/>
</dbReference>
<sequence>MSSDQATEAPSVGDVSATLEATSVSDPSAEAQPVEAAGVDESESSPTNEVPPEITEKRRLYIGNLPSGISEDDVKGIFGDYSISAVTVRPSKYVALNSSYAFIDLVSADDAEAAVAAKNDSDYNERKLYVQLARPPRPRRQFRRGDIRSRAPRSTRRNGRGNRGAAQEAGGSPVDGEAPAEGAVEASGSTESQNDENASPAKKTRAKPKRAAKPRRAPREGPPSTDTVYVANLSYTCTKEHLEEFFQPYQPEQVRVALRYLPPFLIRKLTAKGTMVPPRSLGHAFVKLPSEELQKKAIAELDGKELQGRSISVRVAIEPEKKTDASGEEKADEAEPSASASAETAESAPAPAPEIEASA</sequence>
<dbReference type="Proteomes" id="UP001498771">
    <property type="component" value="Unassembled WGS sequence"/>
</dbReference>
<organism evidence="5 6">
    <name type="scientific">Myxozyma melibiosi</name>
    <dbReference type="NCBI Taxonomy" id="54550"/>
    <lineage>
        <taxon>Eukaryota</taxon>
        <taxon>Fungi</taxon>
        <taxon>Dikarya</taxon>
        <taxon>Ascomycota</taxon>
        <taxon>Saccharomycotina</taxon>
        <taxon>Lipomycetes</taxon>
        <taxon>Lipomycetales</taxon>
        <taxon>Lipomycetaceae</taxon>
        <taxon>Myxozyma</taxon>
    </lineage>
</organism>
<comment type="caution">
    <text evidence="5">The sequence shown here is derived from an EMBL/GenBank/DDBJ whole genome shotgun (WGS) entry which is preliminary data.</text>
</comment>
<feature type="compositionally biased region" description="Basic and acidic residues" evidence="3">
    <location>
        <begin position="119"/>
        <end position="128"/>
    </location>
</feature>
<dbReference type="PANTHER" id="PTHR23003:SF61">
    <property type="entry name" value="GRP1P"/>
    <property type="match status" value="1"/>
</dbReference>
<name>A0ABR1FBS1_9ASCO</name>
<dbReference type="PANTHER" id="PTHR23003">
    <property type="entry name" value="RNA RECOGNITION MOTIF RRM DOMAIN CONTAINING PROTEIN"/>
    <property type="match status" value="1"/>
</dbReference>
<feature type="compositionally biased region" description="Basic residues" evidence="3">
    <location>
        <begin position="202"/>
        <end position="216"/>
    </location>
</feature>
<evidence type="ECO:0000313" key="5">
    <source>
        <dbReference type="EMBL" id="KAK7207280.1"/>
    </source>
</evidence>
<evidence type="ECO:0000313" key="6">
    <source>
        <dbReference type="Proteomes" id="UP001498771"/>
    </source>
</evidence>
<feature type="region of interest" description="Disordered" evidence="3">
    <location>
        <begin position="117"/>
        <end position="227"/>
    </location>
</feature>
<feature type="compositionally biased region" description="Basic residues" evidence="3">
    <location>
        <begin position="150"/>
        <end position="160"/>
    </location>
</feature>
<feature type="region of interest" description="Disordered" evidence="3">
    <location>
        <begin position="1"/>
        <end position="56"/>
    </location>
</feature>
<evidence type="ECO:0000256" key="2">
    <source>
        <dbReference type="PROSITE-ProRule" id="PRU00176"/>
    </source>
</evidence>
<feature type="region of interest" description="Disordered" evidence="3">
    <location>
        <begin position="317"/>
        <end position="359"/>
    </location>
</feature>
<keyword evidence="6" id="KW-1185">Reference proteome</keyword>
<dbReference type="RefSeq" id="XP_064770313.1">
    <property type="nucleotide sequence ID" value="XM_064914849.1"/>
</dbReference>
<protein>
    <recommendedName>
        <fullName evidence="4">RRM domain-containing protein</fullName>
    </recommendedName>
</protein>
<dbReference type="Pfam" id="PF00076">
    <property type="entry name" value="RRM_1"/>
    <property type="match status" value="1"/>
</dbReference>
<gene>
    <name evidence="5" type="ORF">BZA70DRAFT_308166</name>
</gene>
<dbReference type="InterPro" id="IPR012677">
    <property type="entry name" value="Nucleotide-bd_a/b_plait_sf"/>
</dbReference>
<evidence type="ECO:0000256" key="1">
    <source>
        <dbReference type="ARBA" id="ARBA00022884"/>
    </source>
</evidence>
<dbReference type="GeneID" id="90040361"/>
<dbReference type="InterPro" id="IPR000504">
    <property type="entry name" value="RRM_dom"/>
</dbReference>
<dbReference type="InterPro" id="IPR035979">
    <property type="entry name" value="RBD_domain_sf"/>
</dbReference>
<reference evidence="5 6" key="1">
    <citation type="submission" date="2024-03" db="EMBL/GenBank/DDBJ databases">
        <title>Genome-scale model development and genomic sequencing of the oleaginous clade Lipomyces.</title>
        <authorList>
            <consortium name="Lawrence Berkeley National Laboratory"/>
            <person name="Czajka J.J."/>
            <person name="Han Y."/>
            <person name="Kim J."/>
            <person name="Mondo S.J."/>
            <person name="Hofstad B.A."/>
            <person name="Robles A."/>
            <person name="Haridas S."/>
            <person name="Riley R."/>
            <person name="LaButti K."/>
            <person name="Pangilinan J."/>
            <person name="Andreopoulos W."/>
            <person name="Lipzen A."/>
            <person name="Yan J."/>
            <person name="Wang M."/>
            <person name="Ng V."/>
            <person name="Grigoriev I.V."/>
            <person name="Spatafora J.W."/>
            <person name="Magnuson J.K."/>
            <person name="Baker S.E."/>
            <person name="Pomraning K.R."/>
        </authorList>
    </citation>
    <scope>NUCLEOTIDE SEQUENCE [LARGE SCALE GENOMIC DNA]</scope>
    <source>
        <strain evidence="5 6">Phaff 52-87</strain>
    </source>
</reference>
<dbReference type="InterPro" id="IPR050374">
    <property type="entry name" value="RRT5_SRSF_SR"/>
</dbReference>
<dbReference type="PROSITE" id="PS50102">
    <property type="entry name" value="RRM"/>
    <property type="match status" value="2"/>
</dbReference>
<evidence type="ECO:0000256" key="3">
    <source>
        <dbReference type="SAM" id="MobiDB-lite"/>
    </source>
</evidence>
<accession>A0ABR1FBS1</accession>
<keyword evidence="1 2" id="KW-0694">RNA-binding</keyword>
<evidence type="ECO:0000259" key="4">
    <source>
        <dbReference type="PROSITE" id="PS50102"/>
    </source>
</evidence>
<feature type="compositionally biased region" description="Low complexity" evidence="3">
    <location>
        <begin position="336"/>
        <end position="359"/>
    </location>
</feature>
<dbReference type="Gene3D" id="3.30.70.330">
    <property type="match status" value="2"/>
</dbReference>
<feature type="domain" description="RRM" evidence="4">
    <location>
        <begin position="226"/>
        <end position="318"/>
    </location>
</feature>
<dbReference type="SMART" id="SM00360">
    <property type="entry name" value="RRM"/>
    <property type="match status" value="2"/>
</dbReference>